<evidence type="ECO:0008006" key="3">
    <source>
        <dbReference type="Google" id="ProtNLM"/>
    </source>
</evidence>
<protein>
    <recommendedName>
        <fullName evidence="3">STAS/SEC14 domain-containing protein</fullName>
    </recommendedName>
</protein>
<gene>
    <name evidence="1" type="ORF">RM520_05055</name>
</gene>
<accession>A0ABU3BFQ9</accession>
<dbReference type="EMBL" id="JAVRHU010000001">
    <property type="protein sequence ID" value="MDT0620981.1"/>
    <property type="molecule type" value="Genomic_DNA"/>
</dbReference>
<reference evidence="1 2" key="1">
    <citation type="submission" date="2023-09" db="EMBL/GenBank/DDBJ databases">
        <authorList>
            <person name="Rey-Velasco X."/>
        </authorList>
    </citation>
    <scope>NUCLEOTIDE SEQUENCE [LARGE SCALE GENOMIC DNA]</scope>
    <source>
        <strain evidence="1 2">P007</strain>
    </source>
</reference>
<dbReference type="RefSeq" id="WP_311384614.1">
    <property type="nucleotide sequence ID" value="NZ_JAVRHU010000001.1"/>
</dbReference>
<organism evidence="1 2">
    <name type="scientific">Croceitalea vernalis</name>
    <dbReference type="NCBI Taxonomy" id="3075599"/>
    <lineage>
        <taxon>Bacteria</taxon>
        <taxon>Pseudomonadati</taxon>
        <taxon>Bacteroidota</taxon>
        <taxon>Flavobacteriia</taxon>
        <taxon>Flavobacteriales</taxon>
        <taxon>Flavobacteriaceae</taxon>
        <taxon>Croceitalea</taxon>
    </lineage>
</organism>
<keyword evidence="2" id="KW-1185">Reference proteome</keyword>
<name>A0ABU3BFQ9_9FLAO</name>
<dbReference type="Proteomes" id="UP001250662">
    <property type="component" value="Unassembled WGS sequence"/>
</dbReference>
<proteinExistence type="predicted"/>
<evidence type="ECO:0000313" key="2">
    <source>
        <dbReference type="Proteomes" id="UP001250662"/>
    </source>
</evidence>
<evidence type="ECO:0000313" key="1">
    <source>
        <dbReference type="EMBL" id="MDT0620981.1"/>
    </source>
</evidence>
<sequence>MSYYIDLEIKHKSAICYLTGIREKDLEKEAAAMIWQEINEHNSIPRIKKILVISKLKGPLPKHSIFIFIRQQFGEEAKDLKVAIVNLDKKSRSDVDFIETVALNNNLNFKVFTKIKEGKKWLEI</sequence>
<comment type="caution">
    <text evidence="1">The sequence shown here is derived from an EMBL/GenBank/DDBJ whole genome shotgun (WGS) entry which is preliminary data.</text>
</comment>